<gene>
    <name evidence="2" type="ORF">HOLleu_39965</name>
</gene>
<protein>
    <submittedName>
        <fullName evidence="2">Uncharacterized protein</fullName>
    </submittedName>
</protein>
<keyword evidence="3" id="KW-1185">Reference proteome</keyword>
<dbReference type="Proteomes" id="UP001152320">
    <property type="component" value="Chromosome 22"/>
</dbReference>
<sequence>MSCLANERKRNATEGADQRKDQRRGPYKKWAGEESAEVGSLTSLLCQDFLVEYEDVLDEILDELRTAAQQQQHDELADELSDPLHVVGEEVLSTENEDIPESSGEENGDGDDPPLYPGSKRHLGVIILLLCCFMIRFRLSQETMHHLLCLIQLLLPGNNCLTTSLHGI</sequence>
<evidence type="ECO:0000256" key="1">
    <source>
        <dbReference type="SAM" id="MobiDB-lite"/>
    </source>
</evidence>
<evidence type="ECO:0000313" key="3">
    <source>
        <dbReference type="Proteomes" id="UP001152320"/>
    </source>
</evidence>
<feature type="region of interest" description="Disordered" evidence="1">
    <location>
        <begin position="1"/>
        <end position="39"/>
    </location>
</feature>
<reference evidence="2" key="1">
    <citation type="submission" date="2021-10" db="EMBL/GenBank/DDBJ databases">
        <title>Tropical sea cucumber genome reveals ecological adaptation and Cuvierian tubules defense mechanism.</title>
        <authorList>
            <person name="Chen T."/>
        </authorList>
    </citation>
    <scope>NUCLEOTIDE SEQUENCE</scope>
    <source>
        <strain evidence="2">Nanhai2018</strain>
        <tissue evidence="2">Muscle</tissue>
    </source>
</reference>
<feature type="region of interest" description="Disordered" evidence="1">
    <location>
        <begin position="89"/>
        <end position="115"/>
    </location>
</feature>
<comment type="caution">
    <text evidence="2">The sequence shown here is derived from an EMBL/GenBank/DDBJ whole genome shotgun (WGS) entry which is preliminary data.</text>
</comment>
<dbReference type="AlphaFoldDB" id="A0A9Q0YKG9"/>
<evidence type="ECO:0000313" key="2">
    <source>
        <dbReference type="EMBL" id="KAJ8020386.1"/>
    </source>
</evidence>
<organism evidence="2 3">
    <name type="scientific">Holothuria leucospilota</name>
    <name type="common">Black long sea cucumber</name>
    <name type="synonym">Mertensiothuria leucospilota</name>
    <dbReference type="NCBI Taxonomy" id="206669"/>
    <lineage>
        <taxon>Eukaryota</taxon>
        <taxon>Metazoa</taxon>
        <taxon>Echinodermata</taxon>
        <taxon>Eleutherozoa</taxon>
        <taxon>Echinozoa</taxon>
        <taxon>Holothuroidea</taxon>
        <taxon>Aspidochirotacea</taxon>
        <taxon>Aspidochirotida</taxon>
        <taxon>Holothuriidae</taxon>
        <taxon>Holothuria</taxon>
    </lineage>
</organism>
<feature type="compositionally biased region" description="Basic and acidic residues" evidence="1">
    <location>
        <begin position="1"/>
        <end position="24"/>
    </location>
</feature>
<dbReference type="OrthoDB" id="6103490at2759"/>
<feature type="compositionally biased region" description="Acidic residues" evidence="1">
    <location>
        <begin position="95"/>
        <end position="112"/>
    </location>
</feature>
<dbReference type="EMBL" id="JAIZAY010000022">
    <property type="protein sequence ID" value="KAJ8020386.1"/>
    <property type="molecule type" value="Genomic_DNA"/>
</dbReference>
<name>A0A9Q0YKG9_HOLLE</name>
<accession>A0A9Q0YKG9</accession>
<proteinExistence type="predicted"/>